<dbReference type="GO" id="GO:0006261">
    <property type="term" value="P:DNA-templated DNA replication"/>
    <property type="evidence" value="ECO:0007669"/>
    <property type="project" value="TreeGrafter"/>
</dbReference>
<accession>A0A1F5GA17</accession>
<dbReference type="PANTHER" id="PTHR11669:SF8">
    <property type="entry name" value="DNA POLYMERASE III SUBUNIT DELTA"/>
    <property type="match status" value="1"/>
</dbReference>
<evidence type="ECO:0000313" key="1">
    <source>
        <dbReference type="EMBL" id="OGD88675.1"/>
    </source>
</evidence>
<dbReference type="Proteomes" id="UP000178577">
    <property type="component" value="Unassembled WGS sequence"/>
</dbReference>
<organism evidence="1 2">
    <name type="scientific">Candidatus Curtissbacteria bacterium RIFCSPHIGHO2_01_FULL_40_12</name>
    <dbReference type="NCBI Taxonomy" id="1797710"/>
    <lineage>
        <taxon>Bacteria</taxon>
        <taxon>Candidatus Curtissiibacteriota</taxon>
    </lineage>
</organism>
<dbReference type="EMBL" id="MFAY01000030">
    <property type="protein sequence ID" value="OGD88675.1"/>
    <property type="molecule type" value="Genomic_DNA"/>
</dbReference>
<dbReference type="Gene3D" id="3.40.50.300">
    <property type="entry name" value="P-loop containing nucleotide triphosphate hydrolases"/>
    <property type="match status" value="1"/>
</dbReference>
<reference evidence="1 2" key="1">
    <citation type="journal article" date="2016" name="Nat. Commun.">
        <title>Thousands of microbial genomes shed light on interconnected biogeochemical processes in an aquifer system.</title>
        <authorList>
            <person name="Anantharaman K."/>
            <person name="Brown C.T."/>
            <person name="Hug L.A."/>
            <person name="Sharon I."/>
            <person name="Castelle C.J."/>
            <person name="Probst A.J."/>
            <person name="Thomas B.C."/>
            <person name="Singh A."/>
            <person name="Wilkins M.J."/>
            <person name="Karaoz U."/>
            <person name="Brodie E.L."/>
            <person name="Williams K.H."/>
            <person name="Hubbard S.S."/>
            <person name="Banfield J.F."/>
        </authorList>
    </citation>
    <scope>NUCLEOTIDE SEQUENCE [LARGE SCALE GENOMIC DNA]</scope>
</reference>
<proteinExistence type="predicted"/>
<dbReference type="InterPro" id="IPR050238">
    <property type="entry name" value="DNA_Rep/Repair_Clamp_Loader"/>
</dbReference>
<sequence length="227" mass="25683">MSVFQCFLIIGNKSSQLAEIQKITDKLKLNINKPSVDLLVIEPEAGLTLAKEKHISIDQIRRLKQNLYHKPIHLPLKVIIIKKAQRLTQEAQNALLKILEEPPRHAIIIMLSSDKKSLLETIISRVITIQAKQDIEKCASKQISLLTKNELELLEETASIDNPNDWLDSEMLALHQALVSNIKSGNLTDLNRQTSIIERCAYTKKLIEANVNAKFAIYDLVFSTSKI</sequence>
<dbReference type="InterPro" id="IPR027417">
    <property type="entry name" value="P-loop_NTPase"/>
</dbReference>
<evidence type="ECO:0000313" key="2">
    <source>
        <dbReference type="Proteomes" id="UP000178577"/>
    </source>
</evidence>
<evidence type="ECO:0008006" key="3">
    <source>
        <dbReference type="Google" id="ProtNLM"/>
    </source>
</evidence>
<comment type="caution">
    <text evidence="1">The sequence shown here is derived from an EMBL/GenBank/DDBJ whole genome shotgun (WGS) entry which is preliminary data.</text>
</comment>
<dbReference type="AlphaFoldDB" id="A0A1F5GA17"/>
<dbReference type="SUPFAM" id="SSF52540">
    <property type="entry name" value="P-loop containing nucleoside triphosphate hydrolases"/>
    <property type="match status" value="1"/>
</dbReference>
<protein>
    <recommendedName>
        <fullName evidence="3">DNA polymerase III subunit delta</fullName>
    </recommendedName>
</protein>
<dbReference type="PANTHER" id="PTHR11669">
    <property type="entry name" value="REPLICATION FACTOR C / DNA POLYMERASE III GAMMA-TAU SUBUNIT"/>
    <property type="match status" value="1"/>
</dbReference>
<gene>
    <name evidence="1" type="ORF">A2693_00360</name>
</gene>
<dbReference type="Pfam" id="PF13177">
    <property type="entry name" value="DNA_pol3_delta2"/>
    <property type="match status" value="1"/>
</dbReference>
<name>A0A1F5GA17_9BACT</name>